<evidence type="ECO:0000313" key="2">
    <source>
        <dbReference type="EMBL" id="EFA43186.1"/>
    </source>
</evidence>
<dbReference type="AlphaFoldDB" id="D1PZM8"/>
<evidence type="ECO:0000313" key="3">
    <source>
        <dbReference type="Proteomes" id="UP000003160"/>
    </source>
</evidence>
<gene>
    <name evidence="2" type="ORF">HMPREF0645_2413</name>
</gene>
<protein>
    <submittedName>
        <fullName evidence="2">Uncharacterized protein</fullName>
    </submittedName>
</protein>
<dbReference type="EMBL" id="ACKS01000085">
    <property type="protein sequence ID" value="EFA43186.1"/>
    <property type="molecule type" value="Genomic_DNA"/>
</dbReference>
<feature type="region of interest" description="Disordered" evidence="1">
    <location>
        <begin position="1"/>
        <end position="36"/>
    </location>
</feature>
<comment type="caution">
    <text evidence="2">The sequence shown here is derived from an EMBL/GenBank/DDBJ whole genome shotgun (WGS) entry which is preliminary data.</text>
</comment>
<reference evidence="2 3" key="1">
    <citation type="submission" date="2009-10" db="EMBL/GenBank/DDBJ databases">
        <authorList>
            <person name="Qin X."/>
            <person name="Bachman B."/>
            <person name="Battles P."/>
            <person name="Bell A."/>
            <person name="Bess C."/>
            <person name="Bickham C."/>
            <person name="Chaboub L."/>
            <person name="Chen D."/>
            <person name="Coyle M."/>
            <person name="Deiros D.R."/>
            <person name="Dinh H."/>
            <person name="Forbes L."/>
            <person name="Fowler G."/>
            <person name="Francisco L."/>
            <person name="Fu Q."/>
            <person name="Gubbala S."/>
            <person name="Hale W."/>
            <person name="Han Y."/>
            <person name="Hemphill L."/>
            <person name="Highlander S.K."/>
            <person name="Hirani K."/>
            <person name="Hogues M."/>
            <person name="Jackson L."/>
            <person name="Jakkamsetti A."/>
            <person name="Javaid M."/>
            <person name="Jiang H."/>
            <person name="Korchina V."/>
            <person name="Kovar C."/>
            <person name="Lara F."/>
            <person name="Lee S."/>
            <person name="Mata R."/>
            <person name="Mathew T."/>
            <person name="Moen C."/>
            <person name="Morales K."/>
            <person name="Munidasa M."/>
            <person name="Nazareth L."/>
            <person name="Ngo R."/>
            <person name="Nguyen L."/>
            <person name="Okwuonu G."/>
            <person name="Ongeri F."/>
            <person name="Patil S."/>
            <person name="Petrosino J."/>
            <person name="Pham C."/>
            <person name="Pham P."/>
            <person name="Pu L.-L."/>
            <person name="Puazo M."/>
            <person name="Raj R."/>
            <person name="Reid J."/>
            <person name="Rouhana J."/>
            <person name="Saada N."/>
            <person name="Shang Y."/>
            <person name="Simmons D."/>
            <person name="Thornton R."/>
            <person name="Warren J."/>
            <person name="Weissenberger G."/>
            <person name="Zhang J."/>
            <person name="Zhang L."/>
            <person name="Zhou C."/>
            <person name="Zhu D."/>
            <person name="Muzny D."/>
            <person name="Worley K."/>
            <person name="Gibbs R."/>
        </authorList>
    </citation>
    <scope>NUCLEOTIDE SEQUENCE [LARGE SCALE GENOMIC DNA]</scope>
    <source>
        <strain evidence="2 3">DSM 17361</strain>
    </source>
</reference>
<name>D1PZM8_9BACT</name>
<dbReference type="RefSeq" id="WP_007174516.1">
    <property type="nucleotide sequence ID" value="NZ_GG704781.1"/>
</dbReference>
<feature type="compositionally biased region" description="Basic and acidic residues" evidence="1">
    <location>
        <begin position="8"/>
        <end position="36"/>
    </location>
</feature>
<organism evidence="2 3">
    <name type="scientific">Hallella bergensis DSM 17361</name>
    <dbReference type="NCBI Taxonomy" id="585502"/>
    <lineage>
        <taxon>Bacteria</taxon>
        <taxon>Pseudomonadati</taxon>
        <taxon>Bacteroidota</taxon>
        <taxon>Bacteroidia</taxon>
        <taxon>Bacteroidales</taxon>
        <taxon>Prevotellaceae</taxon>
        <taxon>Hallella</taxon>
    </lineage>
</organism>
<sequence length="90" mass="10902">MKKGEGRKKREEGRGKKEESLRSKMINEERRVKKEESLRSKMINEERRVKNEESSRQQNCELKIVNCELFPYLCSNTKERLNILEHKKTY</sequence>
<accession>D1PZM8</accession>
<dbReference type="Proteomes" id="UP000003160">
    <property type="component" value="Unassembled WGS sequence"/>
</dbReference>
<evidence type="ECO:0000256" key="1">
    <source>
        <dbReference type="SAM" id="MobiDB-lite"/>
    </source>
</evidence>
<dbReference type="HOGENOM" id="CLU_2438312_0_0_10"/>
<keyword evidence="3" id="KW-1185">Reference proteome</keyword>
<proteinExistence type="predicted"/>